<evidence type="ECO:0000313" key="20">
    <source>
        <dbReference type="EMBL" id="KAK2599093.1"/>
    </source>
</evidence>
<feature type="chain" id="PRO_5042522992" description="CFEM domain-containing protein" evidence="18">
    <location>
        <begin position="18"/>
        <end position="165"/>
    </location>
</feature>
<feature type="domain" description="CFEM" evidence="19">
    <location>
        <begin position="1"/>
        <end position="111"/>
    </location>
</feature>
<evidence type="ECO:0000256" key="11">
    <source>
        <dbReference type="ARBA" id="ARBA00023136"/>
    </source>
</evidence>
<evidence type="ECO:0000256" key="2">
    <source>
        <dbReference type="ARBA" id="ARBA00004613"/>
    </source>
</evidence>
<dbReference type="PANTHER" id="PTHR37928:SF2">
    <property type="entry name" value="GPI ANCHORED CFEM DOMAIN PROTEIN (AFU_ORTHOLOGUE AFUA_6G10580)"/>
    <property type="match status" value="1"/>
</dbReference>
<dbReference type="Proteomes" id="UP001251528">
    <property type="component" value="Unassembled WGS sequence"/>
</dbReference>
<keyword evidence="17" id="KW-0812">Transmembrane</keyword>
<evidence type="ECO:0000256" key="12">
    <source>
        <dbReference type="ARBA" id="ARBA00023157"/>
    </source>
</evidence>
<evidence type="ECO:0000256" key="3">
    <source>
        <dbReference type="ARBA" id="ARBA00010031"/>
    </source>
</evidence>
<feature type="compositionally biased region" description="Low complexity" evidence="16">
    <location>
        <begin position="130"/>
        <end position="142"/>
    </location>
</feature>
<evidence type="ECO:0000256" key="9">
    <source>
        <dbReference type="ARBA" id="ARBA00022729"/>
    </source>
</evidence>
<dbReference type="GO" id="GO:0005886">
    <property type="term" value="C:plasma membrane"/>
    <property type="evidence" value="ECO:0007669"/>
    <property type="project" value="UniProtKB-SubCell"/>
</dbReference>
<dbReference type="SMART" id="SM00747">
    <property type="entry name" value="CFEM"/>
    <property type="match status" value="1"/>
</dbReference>
<keyword evidence="11 17" id="KW-0472">Membrane</keyword>
<dbReference type="AlphaFoldDB" id="A0AAJ0CPF0"/>
<dbReference type="EMBL" id="JASWJB010000090">
    <property type="protein sequence ID" value="KAK2599093.1"/>
    <property type="molecule type" value="Genomic_DNA"/>
</dbReference>
<accession>A0AAJ0CPF0</accession>
<gene>
    <name evidence="20" type="ORF">QQS21_005434</name>
</gene>
<reference evidence="20" key="1">
    <citation type="submission" date="2023-06" db="EMBL/GenBank/DDBJ databases">
        <title>Conoideocrella luteorostrata (Hypocreales: Clavicipitaceae), a potential biocontrol fungus for elongate hemlock scale in United States Christmas tree production areas.</title>
        <authorList>
            <person name="Barrett H."/>
            <person name="Lovett B."/>
            <person name="Macias A.M."/>
            <person name="Stajich J.E."/>
            <person name="Kasson M.T."/>
        </authorList>
    </citation>
    <scope>NUCLEOTIDE SEQUENCE</scope>
    <source>
        <strain evidence="20">ARSEF 14590</strain>
    </source>
</reference>
<evidence type="ECO:0000256" key="1">
    <source>
        <dbReference type="ARBA" id="ARBA00004609"/>
    </source>
</evidence>
<feature type="transmembrane region" description="Helical" evidence="17">
    <location>
        <begin position="142"/>
        <end position="163"/>
    </location>
</feature>
<keyword evidence="8 15" id="KW-0479">Metal-binding</keyword>
<feature type="signal peptide" evidence="18">
    <location>
        <begin position="1"/>
        <end position="17"/>
    </location>
</feature>
<keyword evidence="13" id="KW-0325">Glycoprotein</keyword>
<evidence type="ECO:0000256" key="4">
    <source>
        <dbReference type="ARBA" id="ARBA00022475"/>
    </source>
</evidence>
<proteinExistence type="inferred from homology"/>
<evidence type="ECO:0000256" key="18">
    <source>
        <dbReference type="SAM" id="SignalP"/>
    </source>
</evidence>
<dbReference type="GO" id="GO:0005576">
    <property type="term" value="C:extracellular region"/>
    <property type="evidence" value="ECO:0007669"/>
    <property type="project" value="UniProtKB-SubCell"/>
</dbReference>
<dbReference type="GO" id="GO:0098552">
    <property type="term" value="C:side of membrane"/>
    <property type="evidence" value="ECO:0007669"/>
    <property type="project" value="UniProtKB-KW"/>
</dbReference>
<keyword evidence="17" id="KW-1133">Transmembrane helix</keyword>
<dbReference type="GO" id="GO:0046872">
    <property type="term" value="F:metal ion binding"/>
    <property type="evidence" value="ECO:0007669"/>
    <property type="project" value="UniProtKB-UniRule"/>
</dbReference>
<name>A0AAJ0CPF0_9HYPO</name>
<keyword evidence="12 15" id="KW-1015">Disulfide bond</keyword>
<keyword evidence="21" id="KW-1185">Reference proteome</keyword>
<comment type="caution">
    <text evidence="20">The sequence shown here is derived from an EMBL/GenBank/DDBJ whole genome shotgun (WGS) entry which is preliminary data.</text>
</comment>
<keyword evidence="10 15" id="KW-0408">Iron</keyword>
<comment type="subcellular location">
    <subcellularLocation>
        <location evidence="1">Cell membrane</location>
        <topology evidence="1">Lipid-anchor</topology>
        <topology evidence="1">GPI-anchor</topology>
    </subcellularLocation>
    <subcellularLocation>
        <location evidence="2">Secreted</location>
    </subcellularLocation>
</comment>
<evidence type="ECO:0000256" key="17">
    <source>
        <dbReference type="SAM" id="Phobius"/>
    </source>
</evidence>
<organism evidence="20 21">
    <name type="scientific">Conoideocrella luteorostrata</name>
    <dbReference type="NCBI Taxonomy" id="1105319"/>
    <lineage>
        <taxon>Eukaryota</taxon>
        <taxon>Fungi</taxon>
        <taxon>Dikarya</taxon>
        <taxon>Ascomycota</taxon>
        <taxon>Pezizomycotina</taxon>
        <taxon>Sordariomycetes</taxon>
        <taxon>Hypocreomycetidae</taxon>
        <taxon>Hypocreales</taxon>
        <taxon>Clavicipitaceae</taxon>
        <taxon>Conoideocrella</taxon>
    </lineage>
</organism>
<evidence type="ECO:0000256" key="8">
    <source>
        <dbReference type="ARBA" id="ARBA00022723"/>
    </source>
</evidence>
<evidence type="ECO:0000313" key="21">
    <source>
        <dbReference type="Proteomes" id="UP001251528"/>
    </source>
</evidence>
<keyword evidence="9 18" id="KW-0732">Signal</keyword>
<dbReference type="Pfam" id="PF05730">
    <property type="entry name" value="CFEM"/>
    <property type="match status" value="1"/>
</dbReference>
<keyword evidence="6 15" id="KW-0349">Heme</keyword>
<evidence type="ECO:0000256" key="10">
    <source>
        <dbReference type="ARBA" id="ARBA00023004"/>
    </source>
</evidence>
<feature type="disulfide bond" evidence="15">
    <location>
        <begin position="41"/>
        <end position="48"/>
    </location>
</feature>
<feature type="region of interest" description="Disordered" evidence="16">
    <location>
        <begin position="88"/>
        <end position="142"/>
    </location>
</feature>
<evidence type="ECO:0000256" key="16">
    <source>
        <dbReference type="SAM" id="MobiDB-lite"/>
    </source>
</evidence>
<dbReference type="InterPro" id="IPR051735">
    <property type="entry name" value="CFEM_domain"/>
</dbReference>
<sequence>MKHVISVCIGLALVVAGQTFKDLPGCSLPCLNDAVKQSTTCAATDTACICSKFDIVQGAAAGCVLRACGQDVALNKVLPDTQKLCQAAGSGKSTDKPGQAPANQPHPTGTVPTVVPLPPVETSQRATQEPISTGAPTSSPPATAGAIAIAPLGGLAMLIVGMLTL</sequence>
<keyword evidence="14" id="KW-0449">Lipoprotein</keyword>
<evidence type="ECO:0000256" key="5">
    <source>
        <dbReference type="ARBA" id="ARBA00022525"/>
    </source>
</evidence>
<comment type="caution">
    <text evidence="15">Lacks conserved residue(s) required for the propagation of feature annotation.</text>
</comment>
<dbReference type="InterPro" id="IPR008427">
    <property type="entry name" value="Extracellular_membr_CFEM_dom"/>
</dbReference>
<comment type="similarity">
    <text evidence="3">Belongs to the RBT5 family.</text>
</comment>
<keyword evidence="4" id="KW-1003">Cell membrane</keyword>
<evidence type="ECO:0000256" key="6">
    <source>
        <dbReference type="ARBA" id="ARBA00022617"/>
    </source>
</evidence>
<evidence type="ECO:0000256" key="13">
    <source>
        <dbReference type="ARBA" id="ARBA00023180"/>
    </source>
</evidence>
<evidence type="ECO:0000256" key="14">
    <source>
        <dbReference type="ARBA" id="ARBA00023288"/>
    </source>
</evidence>
<dbReference type="PANTHER" id="PTHR37928">
    <property type="entry name" value="CFEM DOMAIN PROTEIN (AFU_ORTHOLOGUE AFUA_6G14090)"/>
    <property type="match status" value="1"/>
</dbReference>
<protein>
    <recommendedName>
        <fullName evidence="19">CFEM domain-containing protein</fullName>
    </recommendedName>
</protein>
<keyword evidence="7" id="KW-0336">GPI-anchor</keyword>
<dbReference type="PROSITE" id="PS52012">
    <property type="entry name" value="CFEM"/>
    <property type="match status" value="1"/>
</dbReference>
<feature type="compositionally biased region" description="Low complexity" evidence="16">
    <location>
        <begin position="105"/>
        <end position="114"/>
    </location>
</feature>
<evidence type="ECO:0000256" key="7">
    <source>
        <dbReference type="ARBA" id="ARBA00022622"/>
    </source>
</evidence>
<keyword evidence="5" id="KW-0964">Secreted</keyword>
<evidence type="ECO:0000259" key="19">
    <source>
        <dbReference type="PROSITE" id="PS52012"/>
    </source>
</evidence>
<feature type="binding site" description="axial binding residue" evidence="15">
    <location>
        <position position="45"/>
    </location>
    <ligand>
        <name>heme</name>
        <dbReference type="ChEBI" id="CHEBI:30413"/>
    </ligand>
    <ligandPart>
        <name>Fe</name>
        <dbReference type="ChEBI" id="CHEBI:18248"/>
    </ligandPart>
</feature>
<evidence type="ECO:0000256" key="15">
    <source>
        <dbReference type="PROSITE-ProRule" id="PRU01356"/>
    </source>
</evidence>